<dbReference type="AlphaFoldDB" id="A0A318KTB3"/>
<name>A0A318KTB3_9FIRM</name>
<feature type="transmembrane region" description="Helical" evidence="7">
    <location>
        <begin position="382"/>
        <end position="404"/>
    </location>
</feature>
<evidence type="ECO:0000256" key="4">
    <source>
        <dbReference type="ARBA" id="ARBA00022692"/>
    </source>
</evidence>
<dbReference type="GO" id="GO:0015297">
    <property type="term" value="F:antiporter activity"/>
    <property type="evidence" value="ECO:0007669"/>
    <property type="project" value="InterPro"/>
</dbReference>
<feature type="transmembrane region" description="Helical" evidence="7">
    <location>
        <begin position="410"/>
        <end position="435"/>
    </location>
</feature>
<dbReference type="NCBIfam" id="TIGR00797">
    <property type="entry name" value="matE"/>
    <property type="match status" value="1"/>
</dbReference>
<sequence length="454" mass="49960">MLSEKYDSRKVFMMSVPIFIELLLQMLVGNVDQIMLSQFSQNSVAAIGNGNQIMNLIIIVLNMTSVGITIMISQYIGAKDEHKVSEVCNVSLAIMGFFSVALTVVLFLFYKPVFQLLSIPEKIFNEAASYLLIVGSFILVQGLYLTFSAILRSYALMKQVMTISVVMNVLNIIGNAMLINGYFFFPRLGIVGAAISTNFSKLIGLVLVFMLFRFRGYAELKLSYLKPFPVETCKKLLYISLPSGAEALSYNLSQTIIMKFINMMGTAVIATKVYCSMMANVAYIYSMAIAQATQIIIGYLVGAGRLNEVGRKVWNCVFISIAVSVGLTGIIYFNSDLIFGIFTNDPQILALAKQIVFVEFALEVGRSVNIAMTRTLVATYDVNVPVIAGVLSAWGIAVGVGYLLGVQWGWGLVGIWIAMAADELIRAGVFILRFISGVWRQKVSRALPQTAESK</sequence>
<dbReference type="RefSeq" id="WP_022937880.1">
    <property type="nucleotide sequence ID" value="NZ_CABKRQ010000004.1"/>
</dbReference>
<dbReference type="STRING" id="1034346.GCA_000313565_01577"/>
<gene>
    <name evidence="8" type="ORF">DES51_10483</name>
</gene>
<keyword evidence="5 7" id="KW-1133">Transmembrane helix</keyword>
<dbReference type="InterPro" id="IPR002528">
    <property type="entry name" value="MATE_fam"/>
</dbReference>
<evidence type="ECO:0000256" key="1">
    <source>
        <dbReference type="ARBA" id="ARBA00004651"/>
    </source>
</evidence>
<dbReference type="InterPro" id="IPR048279">
    <property type="entry name" value="MdtK-like"/>
</dbReference>
<feature type="transmembrane region" description="Helical" evidence="7">
    <location>
        <begin position="130"/>
        <end position="151"/>
    </location>
</feature>
<dbReference type="PIRSF" id="PIRSF006603">
    <property type="entry name" value="DinF"/>
    <property type="match status" value="1"/>
</dbReference>
<dbReference type="GO" id="GO:0042910">
    <property type="term" value="F:xenobiotic transmembrane transporter activity"/>
    <property type="evidence" value="ECO:0007669"/>
    <property type="project" value="InterPro"/>
</dbReference>
<keyword evidence="2" id="KW-0813">Transport</keyword>
<dbReference type="Proteomes" id="UP000247612">
    <property type="component" value="Unassembled WGS sequence"/>
</dbReference>
<protein>
    <submittedName>
        <fullName evidence="8">Putative MATE family efflux protein</fullName>
    </submittedName>
</protein>
<evidence type="ECO:0000313" key="9">
    <source>
        <dbReference type="Proteomes" id="UP000247612"/>
    </source>
</evidence>
<keyword evidence="3" id="KW-1003">Cell membrane</keyword>
<feature type="transmembrane region" description="Helical" evidence="7">
    <location>
        <begin position="12"/>
        <end position="36"/>
    </location>
</feature>
<keyword evidence="9" id="KW-1185">Reference proteome</keyword>
<evidence type="ECO:0000313" key="8">
    <source>
        <dbReference type="EMBL" id="PXX80078.1"/>
    </source>
</evidence>
<feature type="transmembrane region" description="Helical" evidence="7">
    <location>
        <begin position="313"/>
        <end position="334"/>
    </location>
</feature>
<dbReference type="CDD" id="cd13134">
    <property type="entry name" value="MATE_like_8"/>
    <property type="match status" value="1"/>
</dbReference>
<proteinExistence type="predicted"/>
<feature type="transmembrane region" description="Helical" evidence="7">
    <location>
        <begin position="56"/>
        <end position="78"/>
    </location>
</feature>
<accession>A0A318KTB3</accession>
<comment type="caution">
    <text evidence="8">The sequence shown here is derived from an EMBL/GenBank/DDBJ whole genome shotgun (WGS) entry which is preliminary data.</text>
</comment>
<dbReference type="PANTHER" id="PTHR42925:SF1">
    <property type="entry name" value="VIRULENCE FACTOR MVIN"/>
    <property type="match status" value="1"/>
</dbReference>
<comment type="subcellular location">
    <subcellularLocation>
        <location evidence="1">Cell membrane</location>
        <topology evidence="1">Multi-pass membrane protein</topology>
    </subcellularLocation>
</comment>
<dbReference type="GO" id="GO:0005886">
    <property type="term" value="C:plasma membrane"/>
    <property type="evidence" value="ECO:0007669"/>
    <property type="project" value="UniProtKB-SubCell"/>
</dbReference>
<keyword evidence="4 7" id="KW-0812">Transmembrane</keyword>
<evidence type="ECO:0000256" key="5">
    <source>
        <dbReference type="ARBA" id="ARBA00022989"/>
    </source>
</evidence>
<feature type="transmembrane region" description="Helical" evidence="7">
    <location>
        <begin position="163"/>
        <end position="184"/>
    </location>
</feature>
<organism evidence="8 9">
    <name type="scientific">Dielma fastidiosa</name>
    <dbReference type="NCBI Taxonomy" id="1034346"/>
    <lineage>
        <taxon>Bacteria</taxon>
        <taxon>Bacillati</taxon>
        <taxon>Bacillota</taxon>
        <taxon>Erysipelotrichia</taxon>
        <taxon>Erysipelotrichales</taxon>
        <taxon>Erysipelotrichaceae</taxon>
        <taxon>Dielma</taxon>
    </lineage>
</organism>
<dbReference type="OrthoDB" id="62420at2"/>
<reference evidence="8 9" key="1">
    <citation type="submission" date="2018-05" db="EMBL/GenBank/DDBJ databases">
        <title>Genomic Encyclopedia of Type Strains, Phase IV (KMG-IV): sequencing the most valuable type-strain genomes for metagenomic binning, comparative biology and taxonomic classification.</title>
        <authorList>
            <person name="Goeker M."/>
        </authorList>
    </citation>
    <scope>NUCLEOTIDE SEQUENCE [LARGE SCALE GENOMIC DNA]</scope>
    <source>
        <strain evidence="8 9">JC118</strain>
    </source>
</reference>
<dbReference type="PANTHER" id="PTHR42925">
    <property type="entry name" value="MULTIDRUG AND TOXIN EFFLUX PROTEIN MATE FAMILY"/>
    <property type="match status" value="1"/>
</dbReference>
<keyword evidence="6 7" id="KW-0472">Membrane</keyword>
<dbReference type="EMBL" id="QJKH01000004">
    <property type="protein sequence ID" value="PXX80078.1"/>
    <property type="molecule type" value="Genomic_DNA"/>
</dbReference>
<feature type="transmembrane region" description="Helical" evidence="7">
    <location>
        <begin position="280"/>
        <end position="301"/>
    </location>
</feature>
<evidence type="ECO:0000256" key="6">
    <source>
        <dbReference type="ARBA" id="ARBA00023136"/>
    </source>
</evidence>
<feature type="transmembrane region" description="Helical" evidence="7">
    <location>
        <begin position="190"/>
        <end position="212"/>
    </location>
</feature>
<feature type="transmembrane region" description="Helical" evidence="7">
    <location>
        <begin position="90"/>
        <end position="110"/>
    </location>
</feature>
<evidence type="ECO:0000256" key="2">
    <source>
        <dbReference type="ARBA" id="ARBA00022448"/>
    </source>
</evidence>
<dbReference type="InterPro" id="IPR047135">
    <property type="entry name" value="YsiQ"/>
</dbReference>
<dbReference type="Pfam" id="PF01554">
    <property type="entry name" value="MatE"/>
    <property type="match status" value="2"/>
</dbReference>
<evidence type="ECO:0000256" key="7">
    <source>
        <dbReference type="SAM" id="Phobius"/>
    </source>
</evidence>
<evidence type="ECO:0000256" key="3">
    <source>
        <dbReference type="ARBA" id="ARBA00022475"/>
    </source>
</evidence>